<keyword evidence="2" id="KW-0812">Transmembrane</keyword>
<gene>
    <name evidence="5" type="ORF">KI809_16570</name>
</gene>
<feature type="transmembrane region" description="Helical" evidence="2">
    <location>
        <begin position="169"/>
        <end position="187"/>
    </location>
</feature>
<dbReference type="InterPro" id="IPR052155">
    <property type="entry name" value="Biofilm_reg_signaling"/>
</dbReference>
<dbReference type="PROSITE" id="PS50112">
    <property type="entry name" value="PAS"/>
    <property type="match status" value="2"/>
</dbReference>
<evidence type="ECO:0000313" key="6">
    <source>
        <dbReference type="Proteomes" id="UP000811899"/>
    </source>
</evidence>
<dbReference type="NCBIfam" id="TIGR00229">
    <property type="entry name" value="sensory_box"/>
    <property type="match status" value="2"/>
</dbReference>
<dbReference type="PROSITE" id="PS50113">
    <property type="entry name" value="PAC"/>
    <property type="match status" value="2"/>
</dbReference>
<dbReference type="PANTHER" id="PTHR44757">
    <property type="entry name" value="DIGUANYLATE CYCLASE DGCP"/>
    <property type="match status" value="1"/>
</dbReference>
<keyword evidence="6" id="KW-1185">Reference proteome</keyword>
<dbReference type="SUPFAM" id="SSF55785">
    <property type="entry name" value="PYP-like sensor domain (PAS domain)"/>
    <property type="match status" value="2"/>
</dbReference>
<reference evidence="5 6" key="1">
    <citation type="submission" date="2021-05" db="EMBL/GenBank/DDBJ databases">
        <title>The draft genome of Geobacter pelophilus DSM 12255.</title>
        <authorList>
            <person name="Xu Z."/>
            <person name="Masuda Y."/>
            <person name="Itoh H."/>
            <person name="Senoo K."/>
        </authorList>
    </citation>
    <scope>NUCLEOTIDE SEQUENCE [LARGE SCALE GENOMIC DNA]</scope>
    <source>
        <strain evidence="5 6">DSM 12255</strain>
    </source>
</reference>
<evidence type="ECO:0000256" key="2">
    <source>
        <dbReference type="SAM" id="Phobius"/>
    </source>
</evidence>
<evidence type="ECO:0000259" key="3">
    <source>
        <dbReference type="PROSITE" id="PS50112"/>
    </source>
</evidence>
<accession>A0AAW4L4J8</accession>
<dbReference type="Proteomes" id="UP000811899">
    <property type="component" value="Unassembled WGS sequence"/>
</dbReference>
<feature type="domain" description="PAS" evidence="3">
    <location>
        <begin position="252"/>
        <end position="317"/>
    </location>
</feature>
<feature type="domain" description="PAS" evidence="3">
    <location>
        <begin position="377"/>
        <end position="422"/>
    </location>
</feature>
<evidence type="ECO:0000313" key="5">
    <source>
        <dbReference type="EMBL" id="MBT0665926.1"/>
    </source>
</evidence>
<feature type="transmembrane region" description="Helical" evidence="2">
    <location>
        <begin position="12"/>
        <end position="32"/>
    </location>
</feature>
<dbReference type="SMART" id="SM00086">
    <property type="entry name" value="PAC"/>
    <property type="match status" value="1"/>
</dbReference>
<dbReference type="EMBL" id="JAHCVJ010000007">
    <property type="protein sequence ID" value="MBT0665926.1"/>
    <property type="molecule type" value="Genomic_DNA"/>
</dbReference>
<dbReference type="PANTHER" id="PTHR44757:SF2">
    <property type="entry name" value="BIOFILM ARCHITECTURE MAINTENANCE PROTEIN MBAA"/>
    <property type="match status" value="1"/>
</dbReference>
<dbReference type="SMART" id="SM00091">
    <property type="entry name" value="PAS"/>
    <property type="match status" value="2"/>
</dbReference>
<evidence type="ECO:0000259" key="4">
    <source>
        <dbReference type="PROSITE" id="PS50113"/>
    </source>
</evidence>
<dbReference type="InterPro" id="IPR013656">
    <property type="entry name" value="PAS_4"/>
</dbReference>
<dbReference type="AlphaFoldDB" id="A0AAW4L4J8"/>
<sequence length="561" mass="63909">MKLLPRHLNNRTIVLVAIVLCVTGILSGWVTATRQSERLITAMRDHSSVMVEHFAENCARFLILEDYAELESFLLKSAELPNVVQLQVFEPDGRIVGDTKRTLDGKLIVPTDMKRIVLPSNSKPSDSISGEHLVFWYPITAGKLLGWVRADFSLASINRSQEETLTQNLILAMLWVICSAAMIFIVLRPTAVALNKLALFARELNECKGNRIEVHHETIEIEALEESLNYASGKLLSAEQQLISDRERLRKSEENYRRLLDTIQEGIWVIDKDAVTTFVNPRMADTLGYTPEEMIGRHLFTFMDEQGRAIAEQNIERRKQGIKEQHDFEFIRKDGQRIYTRLETGPIHDDTGNYMGSIAAVADITERKQAEIRLHASEQLFRSLAENSPDVIVRYDREGRRIYVNPEFERVNRLSAQEVIGRKPVELSTELAPIATEFTEKLMAAMASGTVAKIDLSWNKEGKAICWFVRVVPEFDADGKVVSALTIWNDITERKQTEEELRLLNEELDLRVQARTAELKGKNAELERLNKIFVGRELRMIELKERIKALEAQTPGNIDTA</sequence>
<dbReference type="InterPro" id="IPR001610">
    <property type="entry name" value="PAC"/>
</dbReference>
<dbReference type="RefSeq" id="WP_214172690.1">
    <property type="nucleotide sequence ID" value="NZ_JAHCVJ010000007.1"/>
</dbReference>
<keyword evidence="2" id="KW-0472">Membrane</keyword>
<feature type="domain" description="PAC" evidence="4">
    <location>
        <begin position="324"/>
        <end position="376"/>
    </location>
</feature>
<keyword evidence="2" id="KW-1133">Transmembrane helix</keyword>
<dbReference type="InterPro" id="IPR000700">
    <property type="entry name" value="PAS-assoc_C"/>
</dbReference>
<dbReference type="InterPro" id="IPR000014">
    <property type="entry name" value="PAS"/>
</dbReference>
<evidence type="ECO:0000256" key="1">
    <source>
        <dbReference type="SAM" id="Coils"/>
    </source>
</evidence>
<feature type="coiled-coil region" evidence="1">
    <location>
        <begin position="221"/>
        <end position="255"/>
    </location>
</feature>
<name>A0AAW4L4J8_9BACT</name>
<organism evidence="5 6">
    <name type="scientific">Geoanaerobacter pelophilus</name>
    <dbReference type="NCBI Taxonomy" id="60036"/>
    <lineage>
        <taxon>Bacteria</taxon>
        <taxon>Pseudomonadati</taxon>
        <taxon>Thermodesulfobacteriota</taxon>
        <taxon>Desulfuromonadia</taxon>
        <taxon>Geobacterales</taxon>
        <taxon>Geobacteraceae</taxon>
        <taxon>Geoanaerobacter</taxon>
    </lineage>
</organism>
<feature type="domain" description="PAC" evidence="4">
    <location>
        <begin position="450"/>
        <end position="503"/>
    </location>
</feature>
<dbReference type="CDD" id="cd00130">
    <property type="entry name" value="PAS"/>
    <property type="match status" value="2"/>
</dbReference>
<keyword evidence="1" id="KW-0175">Coiled coil</keyword>
<dbReference type="Pfam" id="PF08448">
    <property type="entry name" value="PAS_4"/>
    <property type="match status" value="1"/>
</dbReference>
<comment type="caution">
    <text evidence="5">The sequence shown here is derived from an EMBL/GenBank/DDBJ whole genome shotgun (WGS) entry which is preliminary data.</text>
</comment>
<dbReference type="Gene3D" id="3.30.450.20">
    <property type="entry name" value="PAS domain"/>
    <property type="match status" value="2"/>
</dbReference>
<protein>
    <submittedName>
        <fullName evidence="5">PAS domain S-box protein</fullName>
    </submittedName>
</protein>
<dbReference type="Pfam" id="PF13426">
    <property type="entry name" value="PAS_9"/>
    <property type="match status" value="1"/>
</dbReference>
<dbReference type="InterPro" id="IPR035965">
    <property type="entry name" value="PAS-like_dom_sf"/>
</dbReference>
<proteinExistence type="predicted"/>